<name>A0A291H092_9MICO</name>
<evidence type="ECO:0000313" key="6">
    <source>
        <dbReference type="Proteomes" id="UP000217889"/>
    </source>
</evidence>
<dbReference type="Pfam" id="PF00356">
    <property type="entry name" value="LacI"/>
    <property type="match status" value="1"/>
</dbReference>
<sequence length="332" mass="35319">MSISAVAREAGVSTSTVSRFLKGQLQLSPETETKIRTAMEATGFAVPRSAVHHLALVVPELSNPYFAQLAQAVTDAAHHRDLEVSVVVSDGLEARERKIVAKCARGRGLGADAIVFVSMTGSGELLAEVPEDFPFVALDEQLGGALAERRGFVGADNFEGAYQATTFLLSRGHQRIAHVAGPGDLESARDRLRGYLRAVRDAGLEVDSRLVLEGTYSESFGAHALSQVLRLEDRPTAVFAGSDIVAVGIAAAAPRHGIRIPEDLSLIGFDGIEQGSWVTPRLSTVVQPFDELARRALDLVEAAARGAEPTVQHLPMELRIAESVAGLRPSGS</sequence>
<protein>
    <recommendedName>
        <fullName evidence="4">HTH lacI-type domain-containing protein</fullName>
    </recommendedName>
</protein>
<proteinExistence type="predicted"/>
<dbReference type="KEGG" id="bgg:CFK41_14705"/>
<dbReference type="InterPro" id="IPR010982">
    <property type="entry name" value="Lambda_DNA-bd_dom_sf"/>
</dbReference>
<dbReference type="SMART" id="SM00354">
    <property type="entry name" value="HTH_LACI"/>
    <property type="match status" value="1"/>
</dbReference>
<keyword evidence="1" id="KW-0805">Transcription regulation</keyword>
<evidence type="ECO:0000256" key="1">
    <source>
        <dbReference type="ARBA" id="ARBA00023015"/>
    </source>
</evidence>
<feature type="domain" description="HTH lacI-type" evidence="4">
    <location>
        <begin position="1"/>
        <end position="55"/>
    </location>
</feature>
<dbReference type="PROSITE" id="PS50932">
    <property type="entry name" value="HTH_LACI_2"/>
    <property type="match status" value="1"/>
</dbReference>
<dbReference type="Pfam" id="PF13377">
    <property type="entry name" value="Peripla_BP_3"/>
    <property type="match status" value="1"/>
</dbReference>
<accession>A0A291H092</accession>
<keyword evidence="6" id="KW-1185">Reference proteome</keyword>
<dbReference type="PANTHER" id="PTHR30146:SF109">
    <property type="entry name" value="HTH-TYPE TRANSCRIPTIONAL REGULATOR GALS"/>
    <property type="match status" value="1"/>
</dbReference>
<evidence type="ECO:0000313" key="5">
    <source>
        <dbReference type="EMBL" id="ATG55889.1"/>
    </source>
</evidence>
<dbReference type="CDD" id="cd01392">
    <property type="entry name" value="HTH_LacI"/>
    <property type="match status" value="1"/>
</dbReference>
<dbReference type="SUPFAM" id="SSF47413">
    <property type="entry name" value="lambda repressor-like DNA-binding domains"/>
    <property type="match status" value="1"/>
</dbReference>
<dbReference type="GO" id="GO:0003700">
    <property type="term" value="F:DNA-binding transcription factor activity"/>
    <property type="evidence" value="ECO:0007669"/>
    <property type="project" value="TreeGrafter"/>
</dbReference>
<organism evidence="5 6">
    <name type="scientific">Brachybacterium ginsengisoli</name>
    <dbReference type="NCBI Taxonomy" id="1331682"/>
    <lineage>
        <taxon>Bacteria</taxon>
        <taxon>Bacillati</taxon>
        <taxon>Actinomycetota</taxon>
        <taxon>Actinomycetes</taxon>
        <taxon>Micrococcales</taxon>
        <taxon>Dermabacteraceae</taxon>
        <taxon>Brachybacterium</taxon>
    </lineage>
</organism>
<dbReference type="RefSeq" id="WP_096800349.1">
    <property type="nucleotide sequence ID" value="NZ_CP023564.1"/>
</dbReference>
<dbReference type="PANTHER" id="PTHR30146">
    <property type="entry name" value="LACI-RELATED TRANSCRIPTIONAL REPRESSOR"/>
    <property type="match status" value="1"/>
</dbReference>
<dbReference type="Proteomes" id="UP000217889">
    <property type="component" value="Chromosome"/>
</dbReference>
<dbReference type="CDD" id="cd06267">
    <property type="entry name" value="PBP1_LacI_sugar_binding-like"/>
    <property type="match status" value="1"/>
</dbReference>
<evidence type="ECO:0000256" key="2">
    <source>
        <dbReference type="ARBA" id="ARBA00023125"/>
    </source>
</evidence>
<dbReference type="GO" id="GO:0000976">
    <property type="term" value="F:transcription cis-regulatory region binding"/>
    <property type="evidence" value="ECO:0007669"/>
    <property type="project" value="TreeGrafter"/>
</dbReference>
<dbReference type="Gene3D" id="1.10.260.40">
    <property type="entry name" value="lambda repressor-like DNA-binding domains"/>
    <property type="match status" value="1"/>
</dbReference>
<evidence type="ECO:0000259" key="4">
    <source>
        <dbReference type="PROSITE" id="PS50932"/>
    </source>
</evidence>
<dbReference type="AlphaFoldDB" id="A0A291H092"/>
<dbReference type="InterPro" id="IPR000843">
    <property type="entry name" value="HTH_LacI"/>
</dbReference>
<dbReference type="SUPFAM" id="SSF53822">
    <property type="entry name" value="Periplasmic binding protein-like I"/>
    <property type="match status" value="1"/>
</dbReference>
<dbReference type="InterPro" id="IPR028082">
    <property type="entry name" value="Peripla_BP_I"/>
</dbReference>
<reference evidence="5 6" key="1">
    <citation type="journal article" date="2014" name="Int. J. Syst. Evol. Microbiol.">
        <title>Brachybacterium ginsengisoli sp. nov., isolated from soil of a ginseng field.</title>
        <authorList>
            <person name="Hoang V.A."/>
            <person name="Kim Y.J."/>
            <person name="Nguyen N.L."/>
            <person name="Yang D.C."/>
        </authorList>
    </citation>
    <scope>NUCLEOTIDE SEQUENCE [LARGE SCALE GENOMIC DNA]</scope>
    <source>
        <strain evidence="5 6">DCY80</strain>
    </source>
</reference>
<keyword evidence="3" id="KW-0804">Transcription</keyword>
<dbReference type="OrthoDB" id="3227375at2"/>
<keyword evidence="2" id="KW-0238">DNA-binding</keyword>
<evidence type="ECO:0000256" key="3">
    <source>
        <dbReference type="ARBA" id="ARBA00023163"/>
    </source>
</evidence>
<dbReference type="EMBL" id="CP023564">
    <property type="protein sequence ID" value="ATG55889.1"/>
    <property type="molecule type" value="Genomic_DNA"/>
</dbReference>
<dbReference type="InterPro" id="IPR046335">
    <property type="entry name" value="LacI/GalR-like_sensor"/>
</dbReference>
<gene>
    <name evidence="5" type="ORF">CFK41_14705</name>
</gene>
<dbReference type="Gene3D" id="3.40.50.2300">
    <property type="match status" value="2"/>
</dbReference>